<proteinExistence type="predicted"/>
<protein>
    <submittedName>
        <fullName evidence="1">Uncharacterized protein</fullName>
    </submittedName>
</protein>
<reference evidence="1" key="1">
    <citation type="journal article" date="2021" name="Proc. Natl. Acad. Sci. U.S.A.">
        <title>A Catalog of Tens of Thousands of Viruses from Human Metagenomes Reveals Hidden Associations with Chronic Diseases.</title>
        <authorList>
            <person name="Tisza M.J."/>
            <person name="Buck C.B."/>
        </authorList>
    </citation>
    <scope>NUCLEOTIDE SEQUENCE</scope>
    <source>
        <strain evidence="1">CtjH82</strain>
    </source>
</reference>
<accession>A0A8S5T762</accession>
<sequence>MLINVGEKSYEATFNAFTPIAYSRCFNEVVEGGRKRPKDIADAVSKIAGSLMTSDVPAIVPLLEIFYACIKTATPKFDIGFDEWVSSFPPDAYNLERRDGWASDVMRIVEDNFFPSAAKDAVEAEGAEKASPAASK</sequence>
<organism evidence="1">
    <name type="scientific">Myoviridae sp. ctjH82</name>
    <dbReference type="NCBI Taxonomy" id="2827704"/>
    <lineage>
        <taxon>Viruses</taxon>
        <taxon>Duplodnaviria</taxon>
        <taxon>Heunggongvirae</taxon>
        <taxon>Uroviricota</taxon>
        <taxon>Caudoviricetes</taxon>
    </lineage>
</organism>
<name>A0A8S5T762_9CAUD</name>
<evidence type="ECO:0000313" key="1">
    <source>
        <dbReference type="EMBL" id="DAF59097.1"/>
    </source>
</evidence>
<dbReference type="EMBL" id="BK032762">
    <property type="protein sequence ID" value="DAF59097.1"/>
    <property type="molecule type" value="Genomic_DNA"/>
</dbReference>